<accession>A0A5S6Q6R9</accession>
<evidence type="ECO:0000313" key="2">
    <source>
        <dbReference type="Proteomes" id="UP000046395"/>
    </source>
</evidence>
<dbReference type="AlphaFoldDB" id="A0A5S6Q6R9"/>
<proteinExistence type="predicted"/>
<dbReference type="Proteomes" id="UP000046395">
    <property type="component" value="Unassembled WGS sequence"/>
</dbReference>
<name>A0A5S6Q6R9_TRIMR</name>
<protein>
    <submittedName>
        <fullName evidence="3">Uncharacterized protein</fullName>
    </submittedName>
</protein>
<evidence type="ECO:0000256" key="1">
    <source>
        <dbReference type="SAM" id="MobiDB-lite"/>
    </source>
</evidence>
<dbReference type="WBParaSite" id="TMUE_1000002894.1">
    <property type="protein sequence ID" value="TMUE_1000002894.1"/>
    <property type="gene ID" value="WBGene00298533"/>
</dbReference>
<keyword evidence="2" id="KW-1185">Reference proteome</keyword>
<organism evidence="2 3">
    <name type="scientific">Trichuris muris</name>
    <name type="common">Mouse whipworm</name>
    <dbReference type="NCBI Taxonomy" id="70415"/>
    <lineage>
        <taxon>Eukaryota</taxon>
        <taxon>Metazoa</taxon>
        <taxon>Ecdysozoa</taxon>
        <taxon>Nematoda</taxon>
        <taxon>Enoplea</taxon>
        <taxon>Dorylaimia</taxon>
        <taxon>Trichinellida</taxon>
        <taxon>Trichuridae</taxon>
        <taxon>Trichuris</taxon>
    </lineage>
</organism>
<sequence>MLKRGDTWLTPVPCRTATTTTDDATKTFNTTALHAEQRRRRAGKVVAPKPGPNTEVVSHDGLRFNLTCPHRCSTNVDDPLLKARTGWLGLSKQDTSYSADDEPRGG</sequence>
<evidence type="ECO:0000313" key="3">
    <source>
        <dbReference type="WBParaSite" id="TMUE_1000002894.1"/>
    </source>
</evidence>
<feature type="region of interest" description="Disordered" evidence="1">
    <location>
        <begin position="33"/>
        <end position="58"/>
    </location>
</feature>
<reference evidence="3" key="1">
    <citation type="submission" date="2019-12" db="UniProtKB">
        <authorList>
            <consortium name="WormBaseParasite"/>
        </authorList>
    </citation>
    <scope>IDENTIFICATION</scope>
</reference>